<gene>
    <name evidence="2" type="ORF">UFOVP1070_65</name>
    <name evidence="3" type="ORF">UFOVP1302_19</name>
    <name evidence="4" type="ORF">UFOVP1416_13</name>
    <name evidence="1" type="ORF">UFOVP895_22</name>
</gene>
<dbReference type="EMBL" id="LR797379">
    <property type="protein sequence ID" value="CAB4211664.1"/>
    <property type="molecule type" value="Genomic_DNA"/>
</dbReference>
<reference evidence="2" key="1">
    <citation type="submission" date="2020-05" db="EMBL/GenBank/DDBJ databases">
        <authorList>
            <person name="Chiriac C."/>
            <person name="Salcher M."/>
            <person name="Ghai R."/>
            <person name="Kavagutti S V."/>
        </authorList>
    </citation>
    <scope>NUCLEOTIDE SEQUENCE</scope>
</reference>
<dbReference type="EMBL" id="LR797245">
    <property type="protein sequence ID" value="CAB4195565.1"/>
    <property type="molecule type" value="Genomic_DNA"/>
</dbReference>
<evidence type="ECO:0000313" key="1">
    <source>
        <dbReference type="EMBL" id="CAB4169484.1"/>
    </source>
</evidence>
<accession>A0A6J5QJY9</accession>
<proteinExistence type="predicted"/>
<name>A0A6J5QJY9_9CAUD</name>
<evidence type="ECO:0000313" key="4">
    <source>
        <dbReference type="EMBL" id="CAB4211664.1"/>
    </source>
</evidence>
<protein>
    <submittedName>
        <fullName evidence="2">Uncharacterized protein</fullName>
    </submittedName>
</protein>
<evidence type="ECO:0000313" key="2">
    <source>
        <dbReference type="EMBL" id="CAB4181781.1"/>
    </source>
</evidence>
<dbReference type="EMBL" id="LR796842">
    <property type="protein sequence ID" value="CAB4169484.1"/>
    <property type="molecule type" value="Genomic_DNA"/>
</dbReference>
<evidence type="ECO:0000313" key="3">
    <source>
        <dbReference type="EMBL" id="CAB4195565.1"/>
    </source>
</evidence>
<organism evidence="2">
    <name type="scientific">uncultured Caudovirales phage</name>
    <dbReference type="NCBI Taxonomy" id="2100421"/>
    <lineage>
        <taxon>Viruses</taxon>
        <taxon>Duplodnaviria</taxon>
        <taxon>Heunggongvirae</taxon>
        <taxon>Uroviricota</taxon>
        <taxon>Caudoviricetes</taxon>
        <taxon>Peduoviridae</taxon>
        <taxon>Maltschvirus</taxon>
        <taxon>Maltschvirus maltsch</taxon>
    </lineage>
</organism>
<sequence length="155" mass="15393">MFSTLSGPIRSGTVREGALENTGLVALVQSYDTGVVTAAVGNVDVALGILPQGSQIADITVDQVVVPGGTSTSTVSVGNATGGAQLMVPVVTTAGGRFRGTATATTQLAWQTSTSADTPVFVRYAVGTAAGVGRAIITVTYVQRAPNGAQVPASA</sequence>
<dbReference type="EMBL" id="LR797017">
    <property type="protein sequence ID" value="CAB4181781.1"/>
    <property type="molecule type" value="Genomic_DNA"/>
</dbReference>